<evidence type="ECO:0000256" key="2">
    <source>
        <dbReference type="ARBA" id="ARBA00001933"/>
    </source>
</evidence>
<dbReference type="GO" id="GO:0018114">
    <property type="term" value="F:threonine racemase activity"/>
    <property type="evidence" value="ECO:0007669"/>
    <property type="project" value="TreeGrafter"/>
</dbReference>
<organism evidence="11 12">
    <name type="scientific">Sandaracinobacteroides saxicola</name>
    <dbReference type="NCBI Taxonomy" id="2759707"/>
    <lineage>
        <taxon>Bacteria</taxon>
        <taxon>Pseudomonadati</taxon>
        <taxon>Pseudomonadota</taxon>
        <taxon>Alphaproteobacteria</taxon>
        <taxon>Sphingomonadales</taxon>
        <taxon>Sphingosinicellaceae</taxon>
        <taxon>Sandaracinobacteroides</taxon>
    </lineage>
</organism>
<dbReference type="KEGG" id="sand:H3309_02710"/>
<dbReference type="Pfam" id="PF00291">
    <property type="entry name" value="PALP"/>
    <property type="match status" value="1"/>
</dbReference>
<keyword evidence="12" id="KW-1185">Reference proteome</keyword>
<comment type="cofactor">
    <cofactor evidence="2">
        <name>pyridoxal 5'-phosphate</name>
        <dbReference type="ChEBI" id="CHEBI:597326"/>
    </cofactor>
</comment>
<gene>
    <name evidence="11" type="ORF">H3309_02710</name>
</gene>
<dbReference type="GO" id="GO:0003941">
    <property type="term" value="F:L-serine ammonia-lyase activity"/>
    <property type="evidence" value="ECO:0007669"/>
    <property type="project" value="TreeGrafter"/>
</dbReference>
<dbReference type="EMBL" id="CP059851">
    <property type="protein sequence ID" value="QMW23433.1"/>
    <property type="molecule type" value="Genomic_DNA"/>
</dbReference>
<keyword evidence="7" id="KW-0663">Pyridoxal phosphate</keyword>
<dbReference type="Gene3D" id="3.40.50.1100">
    <property type="match status" value="2"/>
</dbReference>
<dbReference type="SUPFAM" id="SSF53686">
    <property type="entry name" value="Tryptophan synthase beta subunit-like PLP-dependent enzymes"/>
    <property type="match status" value="1"/>
</dbReference>
<evidence type="ECO:0000256" key="9">
    <source>
        <dbReference type="SAM" id="MobiDB-lite"/>
    </source>
</evidence>
<dbReference type="InterPro" id="IPR036052">
    <property type="entry name" value="TrpB-like_PALP_sf"/>
</dbReference>
<evidence type="ECO:0000256" key="4">
    <source>
        <dbReference type="ARBA" id="ARBA00001946"/>
    </source>
</evidence>
<sequence>MWKKEGEERKGRGQATLSDVAVGEPDRTPARLARVDNSFAIVAPRCALHRTPILTCRTLDSLTGATLFFKCENFQKTGSFKARGASNAVARLSPEAAAKGVVTHSSGNHGAALAMAAQAHGIAATIIMPRTAPAVKKAATAAYGATIIECEPTFAAREAACARVIADTGATLVHPFDNDDVIAGQGTAAAELLADIPDLTVITVPLGGGGLLAGTALAAKAHNPAIRVIAAEPEGAADGARGFASGLREPMPNPKSIADGLLGQMSERTFAIMRAHVDAVVTVSEASIIHAMRLIFMHMKIVIEPSCAVPLAAILSNAWEARGQRVGIILTGGNVDLDRLPWIKDPA</sequence>
<comment type="cofactor">
    <cofactor evidence="3">
        <name>Mn(2+)</name>
        <dbReference type="ChEBI" id="CHEBI:29035"/>
    </cofactor>
</comment>
<dbReference type="GO" id="GO:0070179">
    <property type="term" value="P:D-serine biosynthetic process"/>
    <property type="evidence" value="ECO:0007669"/>
    <property type="project" value="TreeGrafter"/>
</dbReference>
<comment type="similarity">
    <text evidence="5">Belongs to the serine/threonine dehydratase family.</text>
</comment>
<dbReference type="InterPro" id="IPR001926">
    <property type="entry name" value="TrpB-like_PALP"/>
</dbReference>
<dbReference type="Proteomes" id="UP000515292">
    <property type="component" value="Chromosome"/>
</dbReference>
<evidence type="ECO:0000256" key="7">
    <source>
        <dbReference type="ARBA" id="ARBA00022898"/>
    </source>
</evidence>
<evidence type="ECO:0000313" key="11">
    <source>
        <dbReference type="EMBL" id="QMW23433.1"/>
    </source>
</evidence>
<keyword evidence="6" id="KW-0460">Magnesium</keyword>
<dbReference type="GO" id="GO:0000287">
    <property type="term" value="F:magnesium ion binding"/>
    <property type="evidence" value="ECO:0007669"/>
    <property type="project" value="TreeGrafter"/>
</dbReference>
<evidence type="ECO:0000256" key="5">
    <source>
        <dbReference type="ARBA" id="ARBA00010869"/>
    </source>
</evidence>
<evidence type="ECO:0000256" key="8">
    <source>
        <dbReference type="ARBA" id="ARBA00023239"/>
    </source>
</evidence>
<comment type="cofactor">
    <cofactor evidence="4">
        <name>Mg(2+)</name>
        <dbReference type="ChEBI" id="CHEBI:18420"/>
    </cofactor>
</comment>
<accession>A0A7G5IJ91</accession>
<comment type="cofactor">
    <cofactor evidence="1">
        <name>Ca(2+)</name>
        <dbReference type="ChEBI" id="CHEBI:29108"/>
    </cofactor>
</comment>
<evidence type="ECO:0000313" key="12">
    <source>
        <dbReference type="Proteomes" id="UP000515292"/>
    </source>
</evidence>
<protein>
    <submittedName>
        <fullName evidence="11">Pyridoxal-phosphate dependent enzyme</fullName>
    </submittedName>
</protein>
<dbReference type="PROSITE" id="PS00165">
    <property type="entry name" value="DEHYDRATASE_SER_THR"/>
    <property type="match status" value="1"/>
</dbReference>
<keyword evidence="8" id="KW-0456">Lyase</keyword>
<dbReference type="InterPro" id="IPR000634">
    <property type="entry name" value="Ser/Thr_deHydtase_PyrdxlP-BS"/>
</dbReference>
<reference evidence="11 12" key="1">
    <citation type="submission" date="2020-07" db="EMBL/GenBank/DDBJ databases">
        <title>Complete genome sequence for Sandaracinobacter sp. M6.</title>
        <authorList>
            <person name="Tang Y."/>
            <person name="Liu Q."/>
            <person name="Guo Z."/>
            <person name="Lei P."/>
            <person name="Huang B."/>
        </authorList>
    </citation>
    <scope>NUCLEOTIDE SEQUENCE [LARGE SCALE GENOMIC DNA]</scope>
    <source>
        <strain evidence="11 12">M6</strain>
    </source>
</reference>
<dbReference type="PANTHER" id="PTHR43050">
    <property type="entry name" value="SERINE / THREONINE RACEMASE FAMILY MEMBER"/>
    <property type="match status" value="1"/>
</dbReference>
<dbReference type="GO" id="GO:0005524">
    <property type="term" value="F:ATP binding"/>
    <property type="evidence" value="ECO:0007669"/>
    <property type="project" value="TreeGrafter"/>
</dbReference>
<feature type="domain" description="Tryptophan synthase beta chain-like PALP" evidence="10">
    <location>
        <begin position="49"/>
        <end position="332"/>
    </location>
</feature>
<proteinExistence type="inferred from homology"/>
<feature type="compositionally biased region" description="Basic and acidic residues" evidence="9">
    <location>
        <begin position="1"/>
        <end position="11"/>
    </location>
</feature>
<dbReference type="AlphaFoldDB" id="A0A7G5IJ91"/>
<dbReference type="GO" id="GO:0030170">
    <property type="term" value="F:pyridoxal phosphate binding"/>
    <property type="evidence" value="ECO:0007669"/>
    <property type="project" value="InterPro"/>
</dbReference>
<evidence type="ECO:0000256" key="3">
    <source>
        <dbReference type="ARBA" id="ARBA00001936"/>
    </source>
</evidence>
<evidence type="ECO:0000259" key="10">
    <source>
        <dbReference type="Pfam" id="PF00291"/>
    </source>
</evidence>
<dbReference type="GO" id="GO:0030378">
    <property type="term" value="F:serine racemase activity"/>
    <property type="evidence" value="ECO:0007669"/>
    <property type="project" value="TreeGrafter"/>
</dbReference>
<dbReference type="RefSeq" id="WP_182297256.1">
    <property type="nucleotide sequence ID" value="NZ_CP059851.1"/>
</dbReference>
<feature type="region of interest" description="Disordered" evidence="9">
    <location>
        <begin position="1"/>
        <end position="23"/>
    </location>
</feature>
<dbReference type="CDD" id="cd01562">
    <property type="entry name" value="Thr-dehyd"/>
    <property type="match status" value="1"/>
</dbReference>
<dbReference type="FunFam" id="3.40.50.1100:FF:000005">
    <property type="entry name" value="Threonine dehydratase catabolic"/>
    <property type="match status" value="1"/>
</dbReference>
<evidence type="ECO:0000256" key="1">
    <source>
        <dbReference type="ARBA" id="ARBA00001913"/>
    </source>
</evidence>
<name>A0A7G5IJ91_9SPHN</name>
<dbReference type="PANTHER" id="PTHR43050:SF1">
    <property type="entry name" value="SERINE RACEMASE"/>
    <property type="match status" value="1"/>
</dbReference>
<evidence type="ECO:0000256" key="6">
    <source>
        <dbReference type="ARBA" id="ARBA00022842"/>
    </source>
</evidence>